<feature type="region of interest" description="Disordered" evidence="4">
    <location>
        <begin position="73"/>
        <end position="98"/>
    </location>
</feature>
<dbReference type="InterPro" id="IPR051165">
    <property type="entry name" value="Multifunctional_ANK_Repeat"/>
</dbReference>
<dbReference type="Gene3D" id="1.25.40.20">
    <property type="entry name" value="Ankyrin repeat-containing domain"/>
    <property type="match status" value="3"/>
</dbReference>
<dbReference type="Pfam" id="PF13637">
    <property type="entry name" value="Ank_4"/>
    <property type="match status" value="1"/>
</dbReference>
<dbReference type="PANTHER" id="PTHR24123">
    <property type="entry name" value="ANKYRIN REPEAT-CONTAINING"/>
    <property type="match status" value="1"/>
</dbReference>
<dbReference type="EMBL" id="CAKKLH010000035">
    <property type="protein sequence ID" value="CAH0100270.1"/>
    <property type="molecule type" value="Genomic_DNA"/>
</dbReference>
<feature type="repeat" description="ANK" evidence="3">
    <location>
        <begin position="329"/>
        <end position="361"/>
    </location>
</feature>
<dbReference type="PRINTS" id="PR01415">
    <property type="entry name" value="ANKYRIN"/>
</dbReference>
<evidence type="ECO:0000256" key="4">
    <source>
        <dbReference type="SAM" id="MobiDB-lite"/>
    </source>
</evidence>
<feature type="repeat" description="ANK" evidence="3">
    <location>
        <begin position="404"/>
        <end position="436"/>
    </location>
</feature>
<dbReference type="InterPro" id="IPR036770">
    <property type="entry name" value="Ankyrin_rpt-contain_sf"/>
</dbReference>
<organism evidence="5 6">
    <name type="scientific">Daphnia galeata</name>
    <dbReference type="NCBI Taxonomy" id="27404"/>
    <lineage>
        <taxon>Eukaryota</taxon>
        <taxon>Metazoa</taxon>
        <taxon>Ecdysozoa</taxon>
        <taxon>Arthropoda</taxon>
        <taxon>Crustacea</taxon>
        <taxon>Branchiopoda</taxon>
        <taxon>Diplostraca</taxon>
        <taxon>Cladocera</taxon>
        <taxon>Anomopoda</taxon>
        <taxon>Daphniidae</taxon>
        <taxon>Daphnia</taxon>
    </lineage>
</organism>
<dbReference type="PROSITE" id="PS50088">
    <property type="entry name" value="ANK_REPEAT"/>
    <property type="match status" value="7"/>
</dbReference>
<dbReference type="SMART" id="SM00248">
    <property type="entry name" value="ANK"/>
    <property type="match status" value="10"/>
</dbReference>
<gene>
    <name evidence="5" type="ORF">DGAL_LOCUS2492</name>
</gene>
<name>A0A8J2RAN7_9CRUS</name>
<feature type="repeat" description="ANK" evidence="3">
    <location>
        <begin position="266"/>
        <end position="298"/>
    </location>
</feature>
<feature type="repeat" description="ANK" evidence="3">
    <location>
        <begin position="167"/>
        <end position="199"/>
    </location>
</feature>
<dbReference type="PANTHER" id="PTHR24123:SF33">
    <property type="entry name" value="PROTEIN HOS4"/>
    <property type="match status" value="1"/>
</dbReference>
<feature type="repeat" description="ANK" evidence="3">
    <location>
        <begin position="233"/>
        <end position="265"/>
    </location>
</feature>
<evidence type="ECO:0000256" key="2">
    <source>
        <dbReference type="ARBA" id="ARBA00023043"/>
    </source>
</evidence>
<dbReference type="SUPFAM" id="SSF48403">
    <property type="entry name" value="Ankyrin repeat"/>
    <property type="match status" value="1"/>
</dbReference>
<dbReference type="PROSITE" id="PS50297">
    <property type="entry name" value="ANK_REP_REGION"/>
    <property type="match status" value="7"/>
</dbReference>
<feature type="compositionally biased region" description="Basic residues" evidence="4">
    <location>
        <begin position="73"/>
        <end position="91"/>
    </location>
</feature>
<dbReference type="AlphaFoldDB" id="A0A8J2RAN7"/>
<evidence type="ECO:0000256" key="3">
    <source>
        <dbReference type="PROSITE-ProRule" id="PRU00023"/>
    </source>
</evidence>
<evidence type="ECO:0000313" key="5">
    <source>
        <dbReference type="EMBL" id="CAH0100270.1"/>
    </source>
</evidence>
<keyword evidence="2 3" id="KW-0040">ANK repeat</keyword>
<comment type="caution">
    <text evidence="5">The sequence shown here is derived from an EMBL/GenBank/DDBJ whole genome shotgun (WGS) entry which is preliminary data.</text>
</comment>
<sequence>MENVEELVYLAVSNGEWMDEKTLNLIKSVDINKLCRSGMTILGRAAQLGLFLFVKQVLHSSLQYKAHFPLTKCRGHRRPHHPSGGVARKHPGTSSSEDDDFFDGRCTSLCKLMEAPLGIGLDPIICDVNVSDSYGRTALHYAAEQGHADIIDVLLVAGSFVNAMDFEGMTPLYLASARGNTDAVQALVQHSANINLRATDKSTPLHSAASRGQLEILRILINHGSKVDTLDYSDRSPLYVAAQRGHKDVVEVLLLKGAKVNLEEIHGYTALCEAVWQNNTDMAELLVSRGARVTTQSHMLLHCAVTQGNTTMAKLLLNARSVPNLRDDHGNTPLLLAAKQGHLAMVELLLEHGANPNYPNALSGVHPIHEAAQSMNDEDVDIFDQILETLQKYGGRLNIESFTPGDTPLLRAVVHHHPELATALFSRGADPNLSSLYSCPVDILTLAIRNGYTRFARALVRGGLDFNRIRVEPDSTNHWLVHYKSSPQPLLDSCRLVIRRQLGEFVTQKIANSALPEHLKRTILLKECIR</sequence>
<reference evidence="5" key="1">
    <citation type="submission" date="2021-11" db="EMBL/GenBank/DDBJ databases">
        <authorList>
            <person name="Schell T."/>
        </authorList>
    </citation>
    <scope>NUCLEOTIDE SEQUENCE</scope>
    <source>
        <strain evidence="5">M5</strain>
    </source>
</reference>
<dbReference type="Pfam" id="PF12796">
    <property type="entry name" value="Ank_2"/>
    <property type="match status" value="2"/>
</dbReference>
<dbReference type="InterPro" id="IPR002110">
    <property type="entry name" value="Ankyrin_rpt"/>
</dbReference>
<feature type="repeat" description="ANK" evidence="3">
    <location>
        <begin position="200"/>
        <end position="232"/>
    </location>
</feature>
<dbReference type="Proteomes" id="UP000789390">
    <property type="component" value="Unassembled WGS sequence"/>
</dbReference>
<dbReference type="OrthoDB" id="194358at2759"/>
<protein>
    <submittedName>
        <fullName evidence="5">Uncharacterized protein</fullName>
    </submittedName>
</protein>
<keyword evidence="1" id="KW-0677">Repeat</keyword>
<evidence type="ECO:0000313" key="6">
    <source>
        <dbReference type="Proteomes" id="UP000789390"/>
    </source>
</evidence>
<accession>A0A8J2RAN7</accession>
<keyword evidence="6" id="KW-1185">Reference proteome</keyword>
<feature type="repeat" description="ANK" evidence="3">
    <location>
        <begin position="134"/>
        <end position="166"/>
    </location>
</feature>
<evidence type="ECO:0000256" key="1">
    <source>
        <dbReference type="ARBA" id="ARBA00022737"/>
    </source>
</evidence>
<proteinExistence type="predicted"/>